<dbReference type="EMBL" id="CM000144">
    <property type="protein sequence ID" value="EEE66559.1"/>
    <property type="molecule type" value="Genomic_DNA"/>
</dbReference>
<name>B9FVH2_ORYSJ</name>
<gene>
    <name evidence="1" type="ORF">OsJ_23079</name>
</gene>
<dbReference type="AlphaFoldDB" id="B9FVH2"/>
<organism evidence="1">
    <name type="scientific">Oryza sativa subsp. japonica</name>
    <name type="common">Rice</name>
    <dbReference type="NCBI Taxonomy" id="39947"/>
    <lineage>
        <taxon>Eukaryota</taxon>
        <taxon>Viridiplantae</taxon>
        <taxon>Streptophyta</taxon>
        <taxon>Embryophyta</taxon>
        <taxon>Tracheophyta</taxon>
        <taxon>Spermatophyta</taxon>
        <taxon>Magnoliopsida</taxon>
        <taxon>Liliopsida</taxon>
        <taxon>Poales</taxon>
        <taxon>Poaceae</taxon>
        <taxon>BOP clade</taxon>
        <taxon>Oryzoideae</taxon>
        <taxon>Oryzeae</taxon>
        <taxon>Oryzinae</taxon>
        <taxon>Oryza</taxon>
        <taxon>Oryza sativa</taxon>
    </lineage>
</organism>
<proteinExistence type="predicted"/>
<sequence>MFLTAKGDMRSSPAMTAMMEVGPVARPTVGERRGVGVMGSAARRRVIGLVSSSVLCPYASDMKASMLADVAVGENTAGPLATGGSGRQDQLEG</sequence>
<dbReference type="Proteomes" id="UP000007752">
    <property type="component" value="Chromosome 7"/>
</dbReference>
<reference evidence="1" key="2">
    <citation type="submission" date="2008-12" db="EMBL/GenBank/DDBJ databases">
        <title>Improved gene annotation of the rice (Oryza sativa) genomes.</title>
        <authorList>
            <person name="Wang J."/>
            <person name="Li R."/>
            <person name="Fan W."/>
            <person name="Huang Q."/>
            <person name="Zhang J."/>
            <person name="Zhou Y."/>
            <person name="Hu Y."/>
            <person name="Zi S."/>
            <person name="Li J."/>
            <person name="Ni P."/>
            <person name="Zheng H."/>
            <person name="Zhang Y."/>
            <person name="Zhao M."/>
            <person name="Hao Q."/>
            <person name="McDermott J."/>
            <person name="Samudrala R."/>
            <person name="Kristiansen K."/>
            <person name="Wong G.K.-S."/>
        </authorList>
    </citation>
    <scope>NUCLEOTIDE SEQUENCE</scope>
</reference>
<accession>B9FVH2</accession>
<protein>
    <submittedName>
        <fullName evidence="1">Uncharacterized protein</fullName>
    </submittedName>
</protein>
<reference evidence="1" key="1">
    <citation type="journal article" date="2005" name="PLoS Biol.">
        <title>The genomes of Oryza sativa: a history of duplications.</title>
        <authorList>
            <person name="Yu J."/>
            <person name="Wang J."/>
            <person name="Lin W."/>
            <person name="Li S."/>
            <person name="Li H."/>
            <person name="Zhou J."/>
            <person name="Ni P."/>
            <person name="Dong W."/>
            <person name="Hu S."/>
            <person name="Zeng C."/>
            <person name="Zhang J."/>
            <person name="Zhang Y."/>
            <person name="Li R."/>
            <person name="Xu Z."/>
            <person name="Li S."/>
            <person name="Li X."/>
            <person name="Zheng H."/>
            <person name="Cong L."/>
            <person name="Lin L."/>
            <person name="Yin J."/>
            <person name="Geng J."/>
            <person name="Li G."/>
            <person name="Shi J."/>
            <person name="Liu J."/>
            <person name="Lv H."/>
            <person name="Li J."/>
            <person name="Wang J."/>
            <person name="Deng Y."/>
            <person name="Ran L."/>
            <person name="Shi X."/>
            <person name="Wang X."/>
            <person name="Wu Q."/>
            <person name="Li C."/>
            <person name="Ren X."/>
            <person name="Wang J."/>
            <person name="Wang X."/>
            <person name="Li D."/>
            <person name="Liu D."/>
            <person name="Zhang X."/>
            <person name="Ji Z."/>
            <person name="Zhao W."/>
            <person name="Sun Y."/>
            <person name="Zhang Z."/>
            <person name="Bao J."/>
            <person name="Han Y."/>
            <person name="Dong L."/>
            <person name="Ji J."/>
            <person name="Chen P."/>
            <person name="Wu S."/>
            <person name="Liu J."/>
            <person name="Xiao Y."/>
            <person name="Bu D."/>
            <person name="Tan J."/>
            <person name="Yang L."/>
            <person name="Ye C."/>
            <person name="Zhang J."/>
            <person name="Xu J."/>
            <person name="Zhou Y."/>
            <person name="Yu Y."/>
            <person name="Zhang B."/>
            <person name="Zhuang S."/>
            <person name="Wei H."/>
            <person name="Liu B."/>
            <person name="Lei M."/>
            <person name="Yu H."/>
            <person name="Li Y."/>
            <person name="Xu H."/>
            <person name="Wei S."/>
            <person name="He X."/>
            <person name="Fang L."/>
            <person name="Zhang Z."/>
            <person name="Zhang Y."/>
            <person name="Huang X."/>
            <person name="Su Z."/>
            <person name="Tong W."/>
            <person name="Li J."/>
            <person name="Tong Z."/>
            <person name="Li S."/>
            <person name="Ye J."/>
            <person name="Wang L."/>
            <person name="Fang L."/>
            <person name="Lei T."/>
            <person name="Chen C."/>
            <person name="Chen H."/>
            <person name="Xu Z."/>
            <person name="Li H."/>
            <person name="Huang H."/>
            <person name="Zhang F."/>
            <person name="Xu H."/>
            <person name="Li N."/>
            <person name="Zhao C."/>
            <person name="Li S."/>
            <person name="Dong L."/>
            <person name="Huang Y."/>
            <person name="Li L."/>
            <person name="Xi Y."/>
            <person name="Qi Q."/>
            <person name="Li W."/>
            <person name="Zhang B."/>
            <person name="Hu W."/>
            <person name="Zhang Y."/>
            <person name="Tian X."/>
            <person name="Jiao Y."/>
            <person name="Liang X."/>
            <person name="Jin J."/>
            <person name="Gao L."/>
            <person name="Zheng W."/>
            <person name="Hao B."/>
            <person name="Liu S."/>
            <person name="Wang W."/>
            <person name="Yuan L."/>
            <person name="Cao M."/>
            <person name="McDermott J."/>
            <person name="Samudrala R."/>
            <person name="Wang J."/>
            <person name="Wong G.K."/>
            <person name="Yang H."/>
        </authorList>
    </citation>
    <scope>NUCLEOTIDE SEQUENCE [LARGE SCALE GENOMIC DNA]</scope>
</reference>
<evidence type="ECO:0000313" key="1">
    <source>
        <dbReference type="EMBL" id="EEE66559.1"/>
    </source>
</evidence>